<keyword evidence="1" id="KW-0378">Hydrolase</keyword>
<dbReference type="InterPro" id="IPR036457">
    <property type="entry name" value="PPM-type-like_dom_sf"/>
</dbReference>
<accession>A0A7I7U5A5</accession>
<evidence type="ECO:0000256" key="3">
    <source>
        <dbReference type="SAM" id="MobiDB-lite"/>
    </source>
</evidence>
<dbReference type="EMBL" id="AP022598">
    <property type="protein sequence ID" value="BBY76542.1"/>
    <property type="molecule type" value="Genomic_DNA"/>
</dbReference>
<evidence type="ECO:0000313" key="5">
    <source>
        <dbReference type="EMBL" id="BBY76542.1"/>
    </source>
</evidence>
<keyword evidence="2" id="KW-0175">Coiled coil</keyword>
<gene>
    <name evidence="5" type="ORF">MPRF_34410</name>
</gene>
<evidence type="ECO:0000259" key="4">
    <source>
        <dbReference type="SMART" id="SM00331"/>
    </source>
</evidence>
<dbReference type="PANTHER" id="PTHR43156:SF2">
    <property type="entry name" value="STAGE II SPORULATION PROTEIN E"/>
    <property type="match status" value="1"/>
</dbReference>
<dbReference type="InterPro" id="IPR029016">
    <property type="entry name" value="GAF-like_dom_sf"/>
</dbReference>
<evidence type="ECO:0000256" key="2">
    <source>
        <dbReference type="SAM" id="Coils"/>
    </source>
</evidence>
<dbReference type="SUPFAM" id="SSF55781">
    <property type="entry name" value="GAF domain-like"/>
    <property type="match status" value="1"/>
</dbReference>
<dbReference type="Proteomes" id="UP000466554">
    <property type="component" value="Chromosome"/>
</dbReference>
<dbReference type="GO" id="GO:0016791">
    <property type="term" value="F:phosphatase activity"/>
    <property type="evidence" value="ECO:0007669"/>
    <property type="project" value="TreeGrafter"/>
</dbReference>
<dbReference type="PANTHER" id="PTHR43156">
    <property type="entry name" value="STAGE II SPORULATION PROTEIN E-RELATED"/>
    <property type="match status" value="1"/>
</dbReference>
<dbReference type="Gene3D" id="3.30.450.40">
    <property type="match status" value="1"/>
</dbReference>
<reference evidence="5 6" key="1">
    <citation type="journal article" date="2019" name="Emerg. Microbes Infect.">
        <title>Comprehensive subspecies identification of 175 nontuberculous mycobacteria species based on 7547 genomic profiles.</title>
        <authorList>
            <person name="Matsumoto Y."/>
            <person name="Kinjo T."/>
            <person name="Motooka D."/>
            <person name="Nabeya D."/>
            <person name="Jung N."/>
            <person name="Uechi K."/>
            <person name="Horii T."/>
            <person name="Iida T."/>
            <person name="Fujita J."/>
            <person name="Nakamura S."/>
        </authorList>
    </citation>
    <scope>NUCLEOTIDE SEQUENCE [LARGE SCALE GENOMIC DNA]</scope>
    <source>
        <strain evidence="5 6">JCM 6367</strain>
    </source>
</reference>
<protein>
    <recommendedName>
        <fullName evidence="4">PPM-type phosphatase domain-containing protein</fullName>
    </recommendedName>
</protein>
<feature type="coiled-coil region" evidence="2">
    <location>
        <begin position="178"/>
        <end position="209"/>
    </location>
</feature>
<dbReference type="InterPro" id="IPR052016">
    <property type="entry name" value="Bact_Sigma-Reg"/>
</dbReference>
<sequence length="456" mass="48869">MVERSEQGLDAISTSGRHVDTDEQTRLRALQRYRVVDAAPGSVLGRIAGLAARATGAPMAVVSIVDDDHVRLISTHGMQVTSDRSARADPVLGDVATADHVEVLDADPRLSQGGFLTDHRVRFYAAAPIVTFDGHRLGAVAVMDTESRGLSAEHAAVLTDLAAVVMDQLELRQTSLDALDLERRLRDTADEARRERDQAQADRGIAERDRDAIEEFATALQRTLLPPSLPRIGGLASASYFRPISARQIGGDFYDLFSLGGDRWAFFIGDVLGHGVDAAVVTSLIRYTLRAAALHYADPIDVLTELNSVLLREVAPRRFCTVVFGTLEPAADGAGFSAALATGGHPPALLVSPDGGAPEAVRPQEGMLVGALTDAVFGVLSLTLRPGQILMFYTDGLIEARMDEMRFDEEALAAFVGQRAGRGLTALMDDISTLATKLDQRDDIAVLALEVADPAR</sequence>
<evidence type="ECO:0000313" key="6">
    <source>
        <dbReference type="Proteomes" id="UP000466554"/>
    </source>
</evidence>
<evidence type="ECO:0000256" key="1">
    <source>
        <dbReference type="ARBA" id="ARBA00022801"/>
    </source>
</evidence>
<dbReference type="SMART" id="SM00331">
    <property type="entry name" value="PP2C_SIG"/>
    <property type="match status" value="1"/>
</dbReference>
<name>A0A7I7U5A5_MYCPF</name>
<dbReference type="SUPFAM" id="SSF81606">
    <property type="entry name" value="PP2C-like"/>
    <property type="match status" value="1"/>
</dbReference>
<dbReference type="RefSeq" id="WP_232079740.1">
    <property type="nucleotide sequence ID" value="NZ_AP022598.1"/>
</dbReference>
<dbReference type="InterPro" id="IPR001932">
    <property type="entry name" value="PPM-type_phosphatase-like_dom"/>
</dbReference>
<organism evidence="5 6">
    <name type="scientific">Mycolicibacterium parafortuitum</name>
    <name type="common">Mycobacterium parafortuitum</name>
    <dbReference type="NCBI Taxonomy" id="39692"/>
    <lineage>
        <taxon>Bacteria</taxon>
        <taxon>Bacillati</taxon>
        <taxon>Actinomycetota</taxon>
        <taxon>Actinomycetes</taxon>
        <taxon>Mycobacteriales</taxon>
        <taxon>Mycobacteriaceae</taxon>
        <taxon>Mycolicibacterium</taxon>
    </lineage>
</organism>
<feature type="domain" description="PPM-type phosphatase" evidence="4">
    <location>
        <begin position="231"/>
        <end position="451"/>
    </location>
</feature>
<dbReference type="AlphaFoldDB" id="A0A7I7U5A5"/>
<dbReference type="Pfam" id="PF07228">
    <property type="entry name" value="SpoIIE"/>
    <property type="match status" value="1"/>
</dbReference>
<dbReference type="Gene3D" id="3.60.40.10">
    <property type="entry name" value="PPM-type phosphatase domain"/>
    <property type="match status" value="1"/>
</dbReference>
<proteinExistence type="predicted"/>
<feature type="region of interest" description="Disordered" evidence="3">
    <location>
        <begin position="1"/>
        <end position="23"/>
    </location>
</feature>